<dbReference type="PANTHER" id="PTHR32196:SF21">
    <property type="entry name" value="ABC TRANSPORTER PERMEASE PROTEIN YPHD-RELATED"/>
    <property type="match status" value="1"/>
</dbReference>
<evidence type="ECO:0000256" key="2">
    <source>
        <dbReference type="ARBA" id="ARBA00022448"/>
    </source>
</evidence>
<feature type="transmembrane region" description="Helical" evidence="9">
    <location>
        <begin position="230"/>
        <end position="253"/>
    </location>
</feature>
<organism evidence="10 11">
    <name type="scientific">Pseudonocardia oroxyli</name>
    <dbReference type="NCBI Taxonomy" id="366584"/>
    <lineage>
        <taxon>Bacteria</taxon>
        <taxon>Bacillati</taxon>
        <taxon>Actinomycetota</taxon>
        <taxon>Actinomycetes</taxon>
        <taxon>Pseudonocardiales</taxon>
        <taxon>Pseudonocardiaceae</taxon>
        <taxon>Pseudonocardia</taxon>
    </lineage>
</organism>
<dbReference type="OrthoDB" id="9808136at2"/>
<comment type="subcellular location">
    <subcellularLocation>
        <location evidence="1">Cell membrane</location>
        <topology evidence="1">Multi-pass membrane protein</topology>
    </subcellularLocation>
</comment>
<gene>
    <name evidence="10" type="ORF">SAMN05216377_13112</name>
</gene>
<evidence type="ECO:0000256" key="6">
    <source>
        <dbReference type="ARBA" id="ARBA00022989"/>
    </source>
</evidence>
<feature type="transmembrane region" description="Helical" evidence="9">
    <location>
        <begin position="289"/>
        <end position="307"/>
    </location>
</feature>
<feature type="region of interest" description="Disordered" evidence="8">
    <location>
        <begin position="1"/>
        <end position="23"/>
    </location>
</feature>
<feature type="transmembrane region" description="Helical" evidence="9">
    <location>
        <begin position="265"/>
        <end position="282"/>
    </location>
</feature>
<keyword evidence="7 9" id="KW-0472">Membrane</keyword>
<dbReference type="GO" id="GO:0005886">
    <property type="term" value="C:plasma membrane"/>
    <property type="evidence" value="ECO:0007669"/>
    <property type="project" value="UniProtKB-SubCell"/>
</dbReference>
<feature type="transmembrane region" description="Helical" evidence="9">
    <location>
        <begin position="111"/>
        <end position="133"/>
    </location>
</feature>
<sequence length="350" mass="35688">MTLLDSDPTLSAETPPADAAPARRRPRLSLGRFTGVVVALLAVCVYLALTQPVFLSWGNITNIVASNSVILLLALGATFVIIGGGFDLSSASALSATGMVLGLALQAGMPAWVAIASPILAGLVIGLVQGVLISYVKISMIVVTLGFMSILASFALIVNKGATISVYGAPGFDPVYQFVNGTVGPVPVLMIFDAVVLLAAAFVLRYTAFGRSLFAMGSNPEAARLNGINTAMMVLFVFLIAGLAAGLAGLVSVGRLTGAAAASDPTLLMTAIAAVLIGGTAFTGGEGGVLGTMIGVLFLGVIQNGMTLSEIPAFWQGTVNGAILILAVGIGVLRDRGIRLRRRAITTRVG</sequence>
<keyword evidence="5 9" id="KW-0812">Transmembrane</keyword>
<dbReference type="RefSeq" id="WP_093089799.1">
    <property type="nucleotide sequence ID" value="NZ_FNBE01000031.1"/>
</dbReference>
<feature type="transmembrane region" description="Helical" evidence="9">
    <location>
        <begin position="140"/>
        <end position="158"/>
    </location>
</feature>
<name>A0A1G8E5Q9_PSEOR</name>
<dbReference type="Proteomes" id="UP000198967">
    <property type="component" value="Unassembled WGS sequence"/>
</dbReference>
<feature type="transmembrane region" description="Helical" evidence="9">
    <location>
        <begin position="60"/>
        <end position="81"/>
    </location>
</feature>
<dbReference type="CDD" id="cd06579">
    <property type="entry name" value="TM_PBP1_transp_AraH_like"/>
    <property type="match status" value="1"/>
</dbReference>
<proteinExistence type="predicted"/>
<dbReference type="InterPro" id="IPR001851">
    <property type="entry name" value="ABC_transp_permease"/>
</dbReference>
<evidence type="ECO:0000256" key="4">
    <source>
        <dbReference type="ARBA" id="ARBA00022519"/>
    </source>
</evidence>
<feature type="transmembrane region" description="Helical" evidence="9">
    <location>
        <begin position="33"/>
        <end position="54"/>
    </location>
</feature>
<accession>A0A1G8E5Q9</accession>
<dbReference type="STRING" id="366584.SAMN05216377_13112"/>
<dbReference type="PANTHER" id="PTHR32196">
    <property type="entry name" value="ABC TRANSPORTER PERMEASE PROTEIN YPHD-RELATED-RELATED"/>
    <property type="match status" value="1"/>
</dbReference>
<evidence type="ECO:0000313" key="10">
    <source>
        <dbReference type="EMBL" id="SDH65243.1"/>
    </source>
</evidence>
<feature type="transmembrane region" description="Helical" evidence="9">
    <location>
        <begin position="313"/>
        <end position="333"/>
    </location>
</feature>
<evidence type="ECO:0000256" key="1">
    <source>
        <dbReference type="ARBA" id="ARBA00004651"/>
    </source>
</evidence>
<dbReference type="Pfam" id="PF02653">
    <property type="entry name" value="BPD_transp_2"/>
    <property type="match status" value="1"/>
</dbReference>
<protein>
    <submittedName>
        <fullName evidence="10">Ribose transport system permease protein</fullName>
    </submittedName>
</protein>
<dbReference type="EMBL" id="FNBE01000031">
    <property type="protein sequence ID" value="SDH65243.1"/>
    <property type="molecule type" value="Genomic_DNA"/>
</dbReference>
<evidence type="ECO:0000256" key="7">
    <source>
        <dbReference type="ARBA" id="ARBA00023136"/>
    </source>
</evidence>
<keyword evidence="11" id="KW-1185">Reference proteome</keyword>
<evidence type="ECO:0000256" key="9">
    <source>
        <dbReference type="SAM" id="Phobius"/>
    </source>
</evidence>
<keyword evidence="6 9" id="KW-1133">Transmembrane helix</keyword>
<keyword evidence="2" id="KW-0813">Transport</keyword>
<dbReference type="AlphaFoldDB" id="A0A1G8E5Q9"/>
<evidence type="ECO:0000256" key="8">
    <source>
        <dbReference type="SAM" id="MobiDB-lite"/>
    </source>
</evidence>
<feature type="transmembrane region" description="Helical" evidence="9">
    <location>
        <begin position="188"/>
        <end position="209"/>
    </location>
</feature>
<evidence type="ECO:0000256" key="5">
    <source>
        <dbReference type="ARBA" id="ARBA00022692"/>
    </source>
</evidence>
<keyword evidence="3" id="KW-1003">Cell membrane</keyword>
<keyword evidence="4" id="KW-0997">Cell inner membrane</keyword>
<reference evidence="10 11" key="1">
    <citation type="submission" date="2016-10" db="EMBL/GenBank/DDBJ databases">
        <authorList>
            <person name="de Groot N.N."/>
        </authorList>
    </citation>
    <scope>NUCLEOTIDE SEQUENCE [LARGE SCALE GENOMIC DNA]</scope>
    <source>
        <strain evidence="10 11">CGMCC 4.3143</strain>
    </source>
</reference>
<evidence type="ECO:0000313" key="11">
    <source>
        <dbReference type="Proteomes" id="UP000198967"/>
    </source>
</evidence>
<dbReference type="GO" id="GO:0022857">
    <property type="term" value="F:transmembrane transporter activity"/>
    <property type="evidence" value="ECO:0007669"/>
    <property type="project" value="InterPro"/>
</dbReference>
<evidence type="ECO:0000256" key="3">
    <source>
        <dbReference type="ARBA" id="ARBA00022475"/>
    </source>
</evidence>